<reference evidence="1 2" key="1">
    <citation type="submission" date="2019-12" db="EMBL/GenBank/DDBJ databases">
        <title>Defluviitalea raffinosedens, isolated from a biogas fermenter, genome sequencing and characterization.</title>
        <authorList>
            <person name="Rettenmaier R."/>
            <person name="Schneider M."/>
            <person name="Neuhaus K."/>
            <person name="Liebl W."/>
            <person name="Zverlov V."/>
        </authorList>
    </citation>
    <scope>NUCLEOTIDE SEQUENCE [LARGE SCALE GENOMIC DNA]</scope>
    <source>
        <strain evidence="1 2">249c-K6</strain>
    </source>
</reference>
<proteinExistence type="predicted"/>
<accession>A0A7C8LFF4</accession>
<dbReference type="Gene3D" id="1.10.10.10">
    <property type="entry name" value="Winged helix-like DNA-binding domain superfamily/Winged helix DNA-binding domain"/>
    <property type="match status" value="1"/>
</dbReference>
<dbReference type="AlphaFoldDB" id="A0A7C8LFF4"/>
<evidence type="ECO:0000313" key="2">
    <source>
        <dbReference type="Proteomes" id="UP000483018"/>
    </source>
</evidence>
<evidence type="ECO:0000313" key="1">
    <source>
        <dbReference type="EMBL" id="KAE9629469.1"/>
    </source>
</evidence>
<protein>
    <submittedName>
        <fullName evidence="1">Winged helix-turn-helix transcriptional regulator</fullName>
    </submittedName>
</protein>
<dbReference type="Proteomes" id="UP000483018">
    <property type="component" value="Unassembled WGS sequence"/>
</dbReference>
<gene>
    <name evidence="1" type="ORF">GND95_13145</name>
</gene>
<keyword evidence="2" id="KW-1185">Reference proteome</keyword>
<name>A0A7C8LFF4_9FIRM</name>
<dbReference type="RefSeq" id="WP_158741652.1">
    <property type="nucleotide sequence ID" value="NZ_WSLF01000017.1"/>
</dbReference>
<dbReference type="EMBL" id="WSLF01000017">
    <property type="protein sequence ID" value="KAE9629469.1"/>
    <property type="molecule type" value="Genomic_DNA"/>
</dbReference>
<dbReference type="InterPro" id="IPR036390">
    <property type="entry name" value="WH_DNA-bd_sf"/>
</dbReference>
<dbReference type="OrthoDB" id="34589at2"/>
<organism evidence="1 2">
    <name type="scientific">Defluviitalea raffinosedens</name>
    <dbReference type="NCBI Taxonomy" id="1450156"/>
    <lineage>
        <taxon>Bacteria</taxon>
        <taxon>Bacillati</taxon>
        <taxon>Bacillota</taxon>
        <taxon>Clostridia</taxon>
        <taxon>Lachnospirales</taxon>
        <taxon>Defluviitaleaceae</taxon>
        <taxon>Defluviitalea</taxon>
    </lineage>
</organism>
<comment type="caution">
    <text evidence="1">The sequence shown here is derived from an EMBL/GenBank/DDBJ whole genome shotgun (WGS) entry which is preliminary data.</text>
</comment>
<dbReference type="Pfam" id="PF13412">
    <property type="entry name" value="HTH_24"/>
    <property type="match status" value="1"/>
</dbReference>
<sequence length="66" mass="7782">MNDNEKIILEYIKEHGSINNKEAREILNLSAPEVRKIFKNLQYKNLIQSVGSNRNRKYHLINKRGS</sequence>
<dbReference type="SUPFAM" id="SSF46785">
    <property type="entry name" value="Winged helix' DNA-binding domain"/>
    <property type="match status" value="1"/>
</dbReference>
<dbReference type="InterPro" id="IPR036388">
    <property type="entry name" value="WH-like_DNA-bd_sf"/>
</dbReference>